<gene>
    <name evidence="4" type="ORF">RFI_23716</name>
</gene>
<organism evidence="4 5">
    <name type="scientific">Reticulomyxa filosa</name>
    <dbReference type="NCBI Taxonomy" id="46433"/>
    <lineage>
        <taxon>Eukaryota</taxon>
        <taxon>Sar</taxon>
        <taxon>Rhizaria</taxon>
        <taxon>Retaria</taxon>
        <taxon>Foraminifera</taxon>
        <taxon>Monothalamids</taxon>
        <taxon>Reticulomyxidae</taxon>
        <taxon>Reticulomyxa</taxon>
    </lineage>
</organism>
<keyword evidence="5" id="KW-1185">Reference proteome</keyword>
<sequence length="342" mass="40184">MSFTSVTQLASGISVLIKEFNSFFKNLYLFRLLRYFCRKLRVLLYRLCRQEVPQSWLKEDPNDVDQPKNTESKENDEDNEQIKSEDTQQGQDSFALFFLKKANTIRYKTNGSDSTSSPNMNPPNTSLMSTWISVGFFVFGILWILQIIWNAHTQRLEDNNSAPFATSQPWSYNQITEQDKIIRQQQQIIQQQQQQLLGDFEYPYNPLNMRQSASHPANPLIFPVSRRADDIRDTRVTPNLFRQTKRAFDYGNELNKRFEGFRDNTALFDHTASHSLENVWKNAVDSTHGFRKVFRNKQNVNLYFTIHSIRKQGYSMITLYMTMLVFNIFYKVAFNAFATIIF</sequence>
<dbReference type="GO" id="GO:0016020">
    <property type="term" value="C:membrane"/>
    <property type="evidence" value="ECO:0007669"/>
    <property type="project" value="InterPro"/>
</dbReference>
<name>X6MIE7_RETFI</name>
<dbReference type="AlphaFoldDB" id="X6MIE7"/>
<evidence type="ECO:0000259" key="3">
    <source>
        <dbReference type="Pfam" id="PF04088"/>
    </source>
</evidence>
<protein>
    <recommendedName>
        <fullName evidence="3">Peroxin 13 N-terminal domain-containing protein</fullName>
    </recommendedName>
</protein>
<dbReference type="Proteomes" id="UP000023152">
    <property type="component" value="Unassembled WGS sequence"/>
</dbReference>
<dbReference type="Pfam" id="PF04088">
    <property type="entry name" value="Peroxin-13_N"/>
    <property type="match status" value="1"/>
</dbReference>
<dbReference type="GO" id="GO:0016560">
    <property type="term" value="P:protein import into peroxisome matrix, docking"/>
    <property type="evidence" value="ECO:0007669"/>
    <property type="project" value="InterPro"/>
</dbReference>
<keyword evidence="2" id="KW-0812">Transmembrane</keyword>
<accession>X6MIE7</accession>
<evidence type="ECO:0000256" key="1">
    <source>
        <dbReference type="SAM" id="MobiDB-lite"/>
    </source>
</evidence>
<evidence type="ECO:0000313" key="5">
    <source>
        <dbReference type="Proteomes" id="UP000023152"/>
    </source>
</evidence>
<feature type="transmembrane region" description="Helical" evidence="2">
    <location>
        <begin position="317"/>
        <end position="341"/>
    </location>
</feature>
<comment type="caution">
    <text evidence="4">The sequence shown here is derived from an EMBL/GenBank/DDBJ whole genome shotgun (WGS) entry which is preliminary data.</text>
</comment>
<reference evidence="4 5" key="1">
    <citation type="journal article" date="2013" name="Curr. Biol.">
        <title>The Genome of the Foraminiferan Reticulomyxa filosa.</title>
        <authorList>
            <person name="Glockner G."/>
            <person name="Hulsmann N."/>
            <person name="Schleicher M."/>
            <person name="Noegel A.A."/>
            <person name="Eichinger L."/>
            <person name="Gallinger C."/>
            <person name="Pawlowski J."/>
            <person name="Sierra R."/>
            <person name="Euteneuer U."/>
            <person name="Pillet L."/>
            <person name="Moustafa A."/>
            <person name="Platzer M."/>
            <person name="Groth M."/>
            <person name="Szafranski K."/>
            <person name="Schliwa M."/>
        </authorList>
    </citation>
    <scope>NUCLEOTIDE SEQUENCE [LARGE SCALE GENOMIC DNA]</scope>
</reference>
<feature type="transmembrane region" description="Helical" evidence="2">
    <location>
        <begin position="128"/>
        <end position="149"/>
    </location>
</feature>
<feature type="domain" description="Peroxin 13 N-terminal" evidence="3">
    <location>
        <begin position="2"/>
        <end position="97"/>
    </location>
</feature>
<dbReference type="GO" id="GO:0005777">
    <property type="term" value="C:peroxisome"/>
    <property type="evidence" value="ECO:0007669"/>
    <property type="project" value="InterPro"/>
</dbReference>
<dbReference type="EMBL" id="ASPP01020477">
    <property type="protein sequence ID" value="ETO13654.1"/>
    <property type="molecule type" value="Genomic_DNA"/>
</dbReference>
<proteinExistence type="predicted"/>
<keyword evidence="2" id="KW-0472">Membrane</keyword>
<evidence type="ECO:0000313" key="4">
    <source>
        <dbReference type="EMBL" id="ETO13654.1"/>
    </source>
</evidence>
<feature type="compositionally biased region" description="Basic and acidic residues" evidence="1">
    <location>
        <begin position="58"/>
        <end position="73"/>
    </location>
</feature>
<dbReference type="InterPro" id="IPR007223">
    <property type="entry name" value="Peroxin-13_N"/>
</dbReference>
<feature type="region of interest" description="Disordered" evidence="1">
    <location>
        <begin position="58"/>
        <end position="88"/>
    </location>
</feature>
<keyword evidence="2" id="KW-1133">Transmembrane helix</keyword>
<evidence type="ECO:0000256" key="2">
    <source>
        <dbReference type="SAM" id="Phobius"/>
    </source>
</evidence>